<dbReference type="GO" id="GO:0005886">
    <property type="term" value="C:plasma membrane"/>
    <property type="evidence" value="ECO:0007669"/>
    <property type="project" value="UniProtKB-SubCell"/>
</dbReference>
<dbReference type="RefSeq" id="WP_006546562.1">
    <property type="nucleotide sequence ID" value="NZ_DS999543.1"/>
</dbReference>
<keyword evidence="4 7" id="KW-1133">Transmembrane helix</keyword>
<dbReference type="AlphaFoldDB" id="C0VZR2"/>
<feature type="transmembrane region" description="Helical" evidence="7">
    <location>
        <begin position="21"/>
        <end position="44"/>
    </location>
</feature>
<dbReference type="EMBL" id="ACFG01000030">
    <property type="protein sequence ID" value="EEH63771.1"/>
    <property type="molecule type" value="Genomic_DNA"/>
</dbReference>
<keyword evidence="2" id="KW-1003">Cell membrane</keyword>
<accession>C0VZR2</accession>
<dbReference type="eggNOG" id="COG0577">
    <property type="taxonomic scope" value="Bacteria"/>
</dbReference>
<dbReference type="InterPro" id="IPR050250">
    <property type="entry name" value="Macrolide_Exporter_MacB"/>
</dbReference>
<dbReference type="InterPro" id="IPR003838">
    <property type="entry name" value="ABC3_permease_C"/>
</dbReference>
<evidence type="ECO:0000256" key="7">
    <source>
        <dbReference type="SAM" id="Phobius"/>
    </source>
</evidence>
<dbReference type="Pfam" id="PF02687">
    <property type="entry name" value="FtsX"/>
    <property type="match status" value="1"/>
</dbReference>
<feature type="transmembrane region" description="Helical" evidence="7">
    <location>
        <begin position="250"/>
        <end position="268"/>
    </location>
</feature>
<evidence type="ECO:0000256" key="4">
    <source>
        <dbReference type="ARBA" id="ARBA00022989"/>
    </source>
</evidence>
<feature type="domain" description="ABC3 transporter permease C-terminal" evidence="8">
    <location>
        <begin position="250"/>
        <end position="352"/>
    </location>
</feature>
<dbReference type="GO" id="GO:0022857">
    <property type="term" value="F:transmembrane transporter activity"/>
    <property type="evidence" value="ECO:0007669"/>
    <property type="project" value="TreeGrafter"/>
</dbReference>
<evidence type="ECO:0000256" key="3">
    <source>
        <dbReference type="ARBA" id="ARBA00022692"/>
    </source>
</evidence>
<dbReference type="PANTHER" id="PTHR30572">
    <property type="entry name" value="MEMBRANE COMPONENT OF TRANSPORTER-RELATED"/>
    <property type="match status" value="1"/>
</dbReference>
<evidence type="ECO:0000313" key="9">
    <source>
        <dbReference type="EMBL" id="EEH63771.1"/>
    </source>
</evidence>
<evidence type="ECO:0000259" key="8">
    <source>
        <dbReference type="Pfam" id="PF02687"/>
    </source>
</evidence>
<comment type="similarity">
    <text evidence="6">Belongs to the ABC-4 integral membrane protein family.</text>
</comment>
<name>C0VZR2_9ACTO</name>
<keyword evidence="3 7" id="KW-0812">Transmembrane</keyword>
<dbReference type="STRING" id="525245.HMPREF0044_0790"/>
<comment type="caution">
    <text evidence="9">The sequence shown here is derived from an EMBL/GenBank/DDBJ whole genome shotgun (WGS) entry which is preliminary data.</text>
</comment>
<evidence type="ECO:0000256" key="1">
    <source>
        <dbReference type="ARBA" id="ARBA00004651"/>
    </source>
</evidence>
<protein>
    <submittedName>
        <fullName evidence="9">Efflux ABC transporter, permease protein</fullName>
    </submittedName>
</protein>
<organism evidence="9 10">
    <name type="scientific">Gleimia coleocanis DSM 15436</name>
    <dbReference type="NCBI Taxonomy" id="525245"/>
    <lineage>
        <taxon>Bacteria</taxon>
        <taxon>Bacillati</taxon>
        <taxon>Actinomycetota</taxon>
        <taxon>Actinomycetes</taxon>
        <taxon>Actinomycetales</taxon>
        <taxon>Actinomycetaceae</taxon>
        <taxon>Gleimia</taxon>
    </lineage>
</organism>
<evidence type="ECO:0000256" key="6">
    <source>
        <dbReference type="ARBA" id="ARBA00038076"/>
    </source>
</evidence>
<evidence type="ECO:0000313" key="10">
    <source>
        <dbReference type="Proteomes" id="UP000010301"/>
    </source>
</evidence>
<evidence type="ECO:0000256" key="2">
    <source>
        <dbReference type="ARBA" id="ARBA00022475"/>
    </source>
</evidence>
<dbReference type="Proteomes" id="UP000010301">
    <property type="component" value="Unassembled WGS sequence"/>
</dbReference>
<feature type="transmembrane region" description="Helical" evidence="7">
    <location>
        <begin position="328"/>
        <end position="351"/>
    </location>
</feature>
<dbReference type="PANTHER" id="PTHR30572:SF4">
    <property type="entry name" value="ABC TRANSPORTER PERMEASE YTRF"/>
    <property type="match status" value="1"/>
</dbReference>
<evidence type="ECO:0000256" key="5">
    <source>
        <dbReference type="ARBA" id="ARBA00023136"/>
    </source>
</evidence>
<comment type="subcellular location">
    <subcellularLocation>
        <location evidence="1">Cell membrane</location>
        <topology evidence="1">Multi-pass membrane protein</topology>
    </subcellularLocation>
</comment>
<feature type="transmembrane region" description="Helical" evidence="7">
    <location>
        <begin position="289"/>
        <end position="316"/>
    </location>
</feature>
<keyword evidence="10" id="KW-1185">Reference proteome</keyword>
<sequence length="363" mass="39229">MKPKELLREIAISTLVMRTSSILILGITLLVTIASLITVGRAAAANATIEQRLQASAARTILVTDKQQFQYLAPQVIEAISSFSNVQRVYGTGILKDGVNLSIGIDGETTTTVRVNADFAEEFELISGRWPRVGEALITKEGLADLHLDAATGAVLIPLDKTEAPLVGVYRPKADEEVIAEVVIKTPENEAMQVARVITTDFRENPEVINLIRLTLGVHAPENINIQPPVTLAELTQSIAEDIRQYNASVLYSVLAFGALISALIVFADALAKRADLGRRLALGATRQVIVFYTIGRVVAPTILGIFIGVLGGYILTSYWGQVPPVSFTLALVYLVLLTMVLASLPGAVWASRQDPVRILRLP</sequence>
<dbReference type="HOGENOM" id="CLU_760338_0_0_11"/>
<proteinExistence type="inferred from homology"/>
<keyword evidence="5 7" id="KW-0472">Membrane</keyword>
<gene>
    <name evidence="9" type="ORF">HMPREF0044_0790</name>
</gene>
<reference evidence="9 10" key="1">
    <citation type="submission" date="2009-01" db="EMBL/GenBank/DDBJ databases">
        <authorList>
            <person name="Qin X."/>
            <person name="Bachman B."/>
            <person name="Battles P."/>
            <person name="Bell A."/>
            <person name="Bess C."/>
            <person name="Bickham C."/>
            <person name="Chaboub L."/>
            <person name="Chen D."/>
            <person name="Coyle M."/>
            <person name="Deiros D.R."/>
            <person name="Dinh H."/>
            <person name="Forbes L."/>
            <person name="Fowler G."/>
            <person name="Francisco L."/>
            <person name="Fu Q."/>
            <person name="Gubbala S."/>
            <person name="Hale W."/>
            <person name="Han Y."/>
            <person name="Hemphill L."/>
            <person name="Highlander S.K."/>
            <person name="Hirani K."/>
            <person name="Hogues M."/>
            <person name="Jackson L."/>
            <person name="Jakkamsetti A."/>
            <person name="Javaid M."/>
            <person name="Jiang H."/>
            <person name="Korchina V."/>
            <person name="Kovar C."/>
            <person name="Lara F."/>
            <person name="Lee S."/>
            <person name="Mata R."/>
            <person name="Mathew T."/>
            <person name="Moen C."/>
            <person name="Morales K."/>
            <person name="Munidasa M."/>
            <person name="Nazareth L."/>
            <person name="Ngo R."/>
            <person name="Nguyen L."/>
            <person name="Okwuonu G."/>
            <person name="Ongeri F."/>
            <person name="Patil S."/>
            <person name="Petrosino J."/>
            <person name="Pham C."/>
            <person name="Pham P."/>
            <person name="Pu L.-L."/>
            <person name="Puazo M."/>
            <person name="Raj R."/>
            <person name="Reid J."/>
            <person name="Rouhana J."/>
            <person name="Saada N."/>
            <person name="Shang Y."/>
            <person name="Simmons D."/>
            <person name="Thornton R."/>
            <person name="Warren J."/>
            <person name="Weissenberger G."/>
            <person name="Zhang J."/>
            <person name="Zhang L."/>
            <person name="Zhou C."/>
            <person name="Zhu D."/>
            <person name="Muzny D."/>
            <person name="Worley K."/>
            <person name="Gibbs R."/>
        </authorList>
    </citation>
    <scope>NUCLEOTIDE SEQUENCE [LARGE SCALE GENOMIC DNA]</scope>
    <source>
        <strain evidence="9 10">DSM 15436</strain>
    </source>
</reference>